<dbReference type="AlphaFoldDB" id="A0A8H7ZY10"/>
<gene>
    <name evidence="2" type="ORF">BJ554DRAFT_6398</name>
</gene>
<sequence length="226" mass="24811">LLNQALAERRADQAQFFSAINPIRQAIRNPGLFQVALAVFAVHLACTFILPVKSVPSRTALGFCAVLPAFVGYQLWARSLLQFATAARLWSAAVLLGLSALQYRVHKTAKREKVFALMEAARRERDREAWIEGVNAVKDLVSMVRGGGTSSLQGRTLTPRHVAVATGGPEVARYVYFASGLRESVSVDRNCSRGFLTYRTLRPSRPPATCSEPAELPHGYLAHNYA</sequence>
<feature type="non-terminal residue" evidence="2">
    <location>
        <position position="1"/>
    </location>
</feature>
<feature type="transmembrane region" description="Helical" evidence="1">
    <location>
        <begin position="31"/>
        <end position="52"/>
    </location>
</feature>
<keyword evidence="1" id="KW-0472">Membrane</keyword>
<organism evidence="2 3">
    <name type="scientific">Olpidium bornovanus</name>
    <dbReference type="NCBI Taxonomy" id="278681"/>
    <lineage>
        <taxon>Eukaryota</taxon>
        <taxon>Fungi</taxon>
        <taxon>Fungi incertae sedis</taxon>
        <taxon>Olpidiomycota</taxon>
        <taxon>Olpidiomycotina</taxon>
        <taxon>Olpidiomycetes</taxon>
        <taxon>Olpidiales</taxon>
        <taxon>Olpidiaceae</taxon>
        <taxon>Olpidium</taxon>
    </lineage>
</organism>
<evidence type="ECO:0000313" key="3">
    <source>
        <dbReference type="Proteomes" id="UP000673691"/>
    </source>
</evidence>
<comment type="caution">
    <text evidence="2">The sequence shown here is derived from an EMBL/GenBank/DDBJ whole genome shotgun (WGS) entry which is preliminary data.</text>
</comment>
<evidence type="ECO:0000256" key="1">
    <source>
        <dbReference type="SAM" id="Phobius"/>
    </source>
</evidence>
<accession>A0A8H7ZY10</accession>
<proteinExistence type="predicted"/>
<feature type="transmembrane region" description="Helical" evidence="1">
    <location>
        <begin position="83"/>
        <end position="103"/>
    </location>
</feature>
<keyword evidence="1" id="KW-1133">Transmembrane helix</keyword>
<dbReference type="Proteomes" id="UP000673691">
    <property type="component" value="Unassembled WGS sequence"/>
</dbReference>
<evidence type="ECO:0000313" key="2">
    <source>
        <dbReference type="EMBL" id="KAG5461416.1"/>
    </source>
</evidence>
<protein>
    <submittedName>
        <fullName evidence="2">Uncharacterized protein</fullName>
    </submittedName>
</protein>
<dbReference type="EMBL" id="JAEFCI010003691">
    <property type="protein sequence ID" value="KAG5461416.1"/>
    <property type="molecule type" value="Genomic_DNA"/>
</dbReference>
<keyword evidence="1" id="KW-0812">Transmembrane</keyword>
<keyword evidence="3" id="KW-1185">Reference proteome</keyword>
<reference evidence="2 3" key="1">
    <citation type="journal article" name="Sci. Rep.">
        <title>Genome-scale phylogenetic analyses confirm Olpidium as the closest living zoosporic fungus to the non-flagellated, terrestrial fungi.</title>
        <authorList>
            <person name="Chang Y."/>
            <person name="Rochon D."/>
            <person name="Sekimoto S."/>
            <person name="Wang Y."/>
            <person name="Chovatia M."/>
            <person name="Sandor L."/>
            <person name="Salamov A."/>
            <person name="Grigoriev I.V."/>
            <person name="Stajich J.E."/>
            <person name="Spatafora J.W."/>
        </authorList>
    </citation>
    <scope>NUCLEOTIDE SEQUENCE [LARGE SCALE GENOMIC DNA]</scope>
    <source>
        <strain evidence="2">S191</strain>
    </source>
</reference>
<name>A0A8H7ZY10_9FUNG</name>